<evidence type="ECO:0000256" key="6">
    <source>
        <dbReference type="ARBA" id="ARBA00023136"/>
    </source>
</evidence>
<keyword evidence="6 7" id="KW-0472">Membrane</keyword>
<comment type="subcellular location">
    <subcellularLocation>
        <location evidence="1 7">Cell membrane</location>
        <topology evidence="1 7">Multi-pass membrane protein</topology>
    </subcellularLocation>
</comment>
<sequence>MRILQACRYGLGVLAVLITVWAFVHVGVRTARDWGLTEPAGTVVLTVLHYSGSEEAEVLRRLLDRFEAEHPHIRIRPISAPDYYTKLQTMFAGDAPPDVFYLNYNYLPQFAEHELLLPIDDFVERERNRPGGEWVDDFYPQLLDAFRYDGHQIGTGPLFGLPKDFSTTVMYVNLDLFERAGLPVPYDGWTWDEYEQAMQQIAELSTPGDRIYGGVLVTAGLLRNIVWSYGGEFFGTDDEGRIDFHDLRLHEPGVQSALEMVRRTRFEQRSVFNATGVAQDGGELFYSGRVGAIGPLGRWMTPRYRAISSFDWDVVPMPHETSEASIIFTVAWVAAAQTEHPEEAFEFIRYLSGPEGQALNAELGLAIPALQSLAESDAFLDDGQQPSNTAAFLDALSHGRLMQNPPQRQFEQILESRMSESLQLGRTTPAQAAAAVAERWDRELASPLRQRDHPLMPWTTLGWVFGVAGVVGAVLVVGYLYRTRPTSIAWREERAGYMFVMPWIAGFVLLTVGPVLVAAMLSFTQWSALAPLETARFVGLDNFRHMVGFDGTFVTSVWVTLYFTFLVVPVGQVLALAVALLMHQNVPGIAVFRTIYFVPSVVTGVALATLWLWIFNTEYGLLNNLLSPALGVVGLRPPDWFGVDAEVWAVPAFVLMSLWGVGGAMIIYLAGLKSIPMSLYEAARVDGASPIRQFFAVTLPMLSPLIFFNLVMGLIGSFQVFTHAYVMTGGGPGDATRFYVLNLYQQAFELHNMGYASALAWVLFIFLGGLTMALFYWSRRWVYYESMR</sequence>
<keyword evidence="5 7" id="KW-1133">Transmembrane helix</keyword>
<evidence type="ECO:0000259" key="8">
    <source>
        <dbReference type="PROSITE" id="PS50928"/>
    </source>
</evidence>
<evidence type="ECO:0000256" key="7">
    <source>
        <dbReference type="RuleBase" id="RU363032"/>
    </source>
</evidence>
<organism evidence="9 10">
    <name type="scientific">Natronomicrosphaera hydrolytica</name>
    <dbReference type="NCBI Taxonomy" id="3242702"/>
    <lineage>
        <taxon>Bacteria</taxon>
        <taxon>Pseudomonadati</taxon>
        <taxon>Planctomycetota</taxon>
        <taxon>Phycisphaerae</taxon>
        <taxon>Phycisphaerales</taxon>
        <taxon>Phycisphaeraceae</taxon>
        <taxon>Natronomicrosphaera</taxon>
    </lineage>
</organism>
<feature type="transmembrane region" description="Helical" evidence="7">
    <location>
        <begin position="502"/>
        <end position="523"/>
    </location>
</feature>
<dbReference type="InterPro" id="IPR006059">
    <property type="entry name" value="SBP"/>
</dbReference>
<feature type="transmembrane region" description="Helical" evidence="7">
    <location>
        <begin position="559"/>
        <end position="582"/>
    </location>
</feature>
<feature type="transmembrane region" description="Helical" evidence="7">
    <location>
        <begin position="648"/>
        <end position="672"/>
    </location>
</feature>
<feature type="transmembrane region" description="Helical" evidence="7">
    <location>
        <begin position="594"/>
        <end position="614"/>
    </location>
</feature>
<dbReference type="Gene3D" id="1.10.3720.10">
    <property type="entry name" value="MetI-like"/>
    <property type="match status" value="1"/>
</dbReference>
<evidence type="ECO:0000256" key="1">
    <source>
        <dbReference type="ARBA" id="ARBA00004651"/>
    </source>
</evidence>
<keyword evidence="3" id="KW-1003">Cell membrane</keyword>
<keyword evidence="4 7" id="KW-0812">Transmembrane</keyword>
<dbReference type="InterPro" id="IPR051393">
    <property type="entry name" value="ABC_transporter_permease"/>
</dbReference>
<evidence type="ECO:0000256" key="4">
    <source>
        <dbReference type="ARBA" id="ARBA00022692"/>
    </source>
</evidence>
<evidence type="ECO:0000256" key="3">
    <source>
        <dbReference type="ARBA" id="ARBA00022475"/>
    </source>
</evidence>
<dbReference type="Pfam" id="PF00528">
    <property type="entry name" value="BPD_transp_1"/>
    <property type="match status" value="1"/>
</dbReference>
<dbReference type="Pfam" id="PF01547">
    <property type="entry name" value="SBP_bac_1"/>
    <property type="match status" value="1"/>
</dbReference>
<dbReference type="Proteomes" id="UP001575105">
    <property type="component" value="Unassembled WGS sequence"/>
</dbReference>
<name>A0ABV4U2K9_9BACT</name>
<keyword evidence="10" id="KW-1185">Reference proteome</keyword>
<feature type="transmembrane region" description="Helical" evidence="7">
    <location>
        <begin position="455"/>
        <end position="481"/>
    </location>
</feature>
<feature type="transmembrane region" description="Helical" evidence="7">
    <location>
        <begin position="9"/>
        <end position="28"/>
    </location>
</feature>
<dbReference type="SUPFAM" id="SSF161098">
    <property type="entry name" value="MetI-like"/>
    <property type="match status" value="1"/>
</dbReference>
<dbReference type="PROSITE" id="PS50928">
    <property type="entry name" value="ABC_TM1"/>
    <property type="match status" value="1"/>
</dbReference>
<dbReference type="Gene3D" id="3.40.190.10">
    <property type="entry name" value="Periplasmic binding protein-like II"/>
    <property type="match status" value="1"/>
</dbReference>
<dbReference type="PANTHER" id="PTHR30193">
    <property type="entry name" value="ABC TRANSPORTER PERMEASE PROTEIN"/>
    <property type="match status" value="1"/>
</dbReference>
<dbReference type="RefSeq" id="WP_425344748.1">
    <property type="nucleotide sequence ID" value="NZ_JBGUBD010000003.1"/>
</dbReference>
<evidence type="ECO:0000256" key="2">
    <source>
        <dbReference type="ARBA" id="ARBA00022448"/>
    </source>
</evidence>
<dbReference type="CDD" id="cd13585">
    <property type="entry name" value="PBP2_TMBP_like"/>
    <property type="match status" value="1"/>
</dbReference>
<dbReference type="InterPro" id="IPR035906">
    <property type="entry name" value="MetI-like_sf"/>
</dbReference>
<gene>
    <name evidence="9" type="ORF">ACERK3_05885</name>
</gene>
<dbReference type="PANTHER" id="PTHR30193:SF1">
    <property type="entry name" value="ABC TRANSPORTER PERMEASE PROTEIN YESP-RELATED"/>
    <property type="match status" value="1"/>
</dbReference>
<accession>A0ABV4U2K9</accession>
<dbReference type="EMBL" id="JBGUBD010000003">
    <property type="protein sequence ID" value="MFA9477823.1"/>
    <property type="molecule type" value="Genomic_DNA"/>
</dbReference>
<protein>
    <submittedName>
        <fullName evidence="9">Extracellular solute-binding protein</fullName>
    </submittedName>
</protein>
<comment type="similarity">
    <text evidence="7">Belongs to the binding-protein-dependent transport system permease family.</text>
</comment>
<feature type="domain" description="ABC transmembrane type-1" evidence="8">
    <location>
        <begin position="557"/>
        <end position="776"/>
    </location>
</feature>
<comment type="caution">
    <text evidence="9">The sequence shown here is derived from an EMBL/GenBank/DDBJ whole genome shotgun (WGS) entry which is preliminary data.</text>
</comment>
<proteinExistence type="inferred from homology"/>
<feature type="transmembrane region" description="Helical" evidence="7">
    <location>
        <begin position="758"/>
        <end position="778"/>
    </location>
</feature>
<dbReference type="CDD" id="cd06261">
    <property type="entry name" value="TM_PBP2"/>
    <property type="match status" value="1"/>
</dbReference>
<dbReference type="SUPFAM" id="SSF53850">
    <property type="entry name" value="Periplasmic binding protein-like II"/>
    <property type="match status" value="1"/>
</dbReference>
<evidence type="ECO:0000313" key="9">
    <source>
        <dbReference type="EMBL" id="MFA9477823.1"/>
    </source>
</evidence>
<keyword evidence="2 7" id="KW-0813">Transport</keyword>
<evidence type="ECO:0000313" key="10">
    <source>
        <dbReference type="Proteomes" id="UP001575105"/>
    </source>
</evidence>
<dbReference type="InterPro" id="IPR000515">
    <property type="entry name" value="MetI-like"/>
</dbReference>
<reference evidence="9 10" key="1">
    <citation type="submission" date="2024-08" db="EMBL/GenBank/DDBJ databases">
        <title>Whole-genome sequencing of halo(alkali)philic microorganisms from hypersaline lakes.</title>
        <authorList>
            <person name="Sorokin D.Y."/>
            <person name="Merkel A.Y."/>
            <person name="Messina E."/>
            <person name="Yakimov M."/>
        </authorList>
    </citation>
    <scope>NUCLEOTIDE SEQUENCE [LARGE SCALE GENOMIC DNA]</scope>
    <source>
        <strain evidence="9 10">AB-hyl4</strain>
    </source>
</reference>
<evidence type="ECO:0000256" key="5">
    <source>
        <dbReference type="ARBA" id="ARBA00022989"/>
    </source>
</evidence>
<feature type="transmembrane region" description="Helical" evidence="7">
    <location>
        <begin position="693"/>
        <end position="715"/>
    </location>
</feature>